<feature type="active site" evidence="15">
    <location>
        <position position="77"/>
    </location>
</feature>
<feature type="domain" description="Peptidase M50" evidence="18">
    <location>
        <begin position="66"/>
        <end position="134"/>
    </location>
</feature>
<evidence type="ECO:0000256" key="11">
    <source>
        <dbReference type="ARBA" id="ARBA00023049"/>
    </source>
</evidence>
<accession>A0A0K1PH26</accession>
<keyword evidence="3 14" id="KW-1003">Cell membrane</keyword>
<protein>
    <recommendedName>
        <fullName evidence="14">Zinc metalloprotease</fullName>
    </recommendedName>
</protein>
<keyword evidence="11 14" id="KW-0482">Metalloprotease</keyword>
<keyword evidence="6 14" id="KW-0479">Metal-binding</keyword>
<proteinExistence type="inferred from homology"/>
<reference evidence="19 20" key="1">
    <citation type="submission" date="2015-08" db="EMBL/GenBank/DDBJ databases">
        <authorList>
            <person name="Babu N.S."/>
            <person name="Beckwith C.J."/>
            <person name="Beseler K.G."/>
            <person name="Brison A."/>
            <person name="Carone J.V."/>
            <person name="Caskin T.P."/>
            <person name="Diamond M."/>
            <person name="Durham M.E."/>
            <person name="Foxe J.M."/>
            <person name="Go M."/>
            <person name="Henderson B.A."/>
            <person name="Jones I.B."/>
            <person name="McGettigan J.A."/>
            <person name="Micheletti S.J."/>
            <person name="Nasrallah M.E."/>
            <person name="Ortiz D."/>
            <person name="Piller C.R."/>
            <person name="Privatt S.R."/>
            <person name="Schneider S.L."/>
            <person name="Sharp S."/>
            <person name="Smith T.C."/>
            <person name="Stanton J.D."/>
            <person name="Ullery H.E."/>
            <person name="Wilson R.J."/>
            <person name="Serrano M.G."/>
            <person name="Buck G."/>
            <person name="Lee V."/>
            <person name="Wang Y."/>
            <person name="Carvalho R."/>
            <person name="Voegtly L."/>
            <person name="Shi R."/>
            <person name="Duckworth R."/>
            <person name="Johnson A."/>
            <person name="Loviza R."/>
            <person name="Walstead R."/>
            <person name="Shah Z."/>
            <person name="Kiflezghi M."/>
            <person name="Wade K."/>
            <person name="Ball S.L."/>
            <person name="Bradley K.W."/>
            <person name="Asai D.J."/>
            <person name="Bowman C.A."/>
            <person name="Russell D.A."/>
            <person name="Pope W.H."/>
            <person name="Jacobs-Sera D."/>
            <person name="Hendrix R.W."/>
            <person name="Hatfull G.F."/>
        </authorList>
    </citation>
    <scope>NUCLEOTIDE SEQUENCE [LARGE SCALE GENOMIC DNA]</scope>
    <source>
        <strain evidence="19 20">DSM 27710</strain>
    </source>
</reference>
<keyword evidence="9 14" id="KW-0862">Zinc</keyword>
<dbReference type="GO" id="GO:0046872">
    <property type="term" value="F:metal ion binding"/>
    <property type="evidence" value="ECO:0007669"/>
    <property type="project" value="UniProtKB-UniRule"/>
</dbReference>
<keyword evidence="20" id="KW-1185">Reference proteome</keyword>
<dbReference type="InterPro" id="IPR046342">
    <property type="entry name" value="CBS_dom_sf"/>
</dbReference>
<name>A0A0K1PH26_9BACT</name>
<feature type="binding site" evidence="16">
    <location>
        <position position="80"/>
    </location>
    <ligand>
        <name>Zn(2+)</name>
        <dbReference type="ChEBI" id="CHEBI:29105"/>
        <note>catalytic</note>
    </ligand>
</feature>
<dbReference type="SUPFAM" id="SSF54631">
    <property type="entry name" value="CBS-domain pair"/>
    <property type="match status" value="1"/>
</dbReference>
<gene>
    <name evidence="19" type="ORF">AKJ08_2811</name>
</gene>
<evidence type="ECO:0000256" key="8">
    <source>
        <dbReference type="ARBA" id="ARBA00022801"/>
    </source>
</evidence>
<evidence type="ECO:0000256" key="14">
    <source>
        <dbReference type="PIRNR" id="PIRNR006404"/>
    </source>
</evidence>
<comment type="cofactor">
    <cofactor evidence="14 16">
        <name>Zn(2+)</name>
        <dbReference type="ChEBI" id="CHEBI:29105"/>
    </cofactor>
    <text evidence="14 16">Binds 1 zinc ion per subunit.</text>
</comment>
<evidence type="ECO:0000256" key="5">
    <source>
        <dbReference type="ARBA" id="ARBA00022692"/>
    </source>
</evidence>
<dbReference type="PANTHER" id="PTHR39188:SF3">
    <property type="entry name" value="STAGE IV SPORULATION PROTEIN FB"/>
    <property type="match status" value="1"/>
</dbReference>
<keyword evidence="4 14" id="KW-0645">Protease</keyword>
<feature type="transmembrane region" description="Helical" evidence="14">
    <location>
        <begin position="146"/>
        <end position="171"/>
    </location>
</feature>
<feature type="transmembrane region" description="Helical" evidence="14">
    <location>
        <begin position="116"/>
        <end position="140"/>
    </location>
</feature>
<dbReference type="Gene3D" id="3.10.580.10">
    <property type="entry name" value="CBS-domain"/>
    <property type="match status" value="1"/>
</dbReference>
<dbReference type="AlphaFoldDB" id="A0A0K1PH26"/>
<evidence type="ECO:0000256" key="7">
    <source>
        <dbReference type="ARBA" id="ARBA00022737"/>
    </source>
</evidence>
<sequence>MTVFKRGAITVLTVKGVPIRLHFSVLLLIPVLTYALAVQMPRVAAAAKIPTESLGLPGWAWGLLASIGLIVSITLHELAHTLVAMKYGGKVDSIVLMALGGVSQITQMPKRPTQELVMAAVGPALSVVLGVVLGLGWKAFAASPNLAFYFFMLGYLNLVLGVFNFIPAFPMDGGRVLRAALATRMGKYRATNVAAVIGKALAVAFAVFGVFGGGIWMILIAFFVWSGATQEKLYSDLQHALGHVRVGEVQSFVPQVESDSSLEEARLVLREAGADSAIVEEHGQTVGLVRKLDILSHPPDERMKLRVSACMIAAQPLTSSEELGDSFDRVLREGELPVVDPDGNATGLIRSQDIIDTLRSRGFHFPGDRKQPPSQPRP</sequence>
<dbReference type="InterPro" id="IPR016483">
    <property type="entry name" value="UCP006404_Pept_M50_CBS"/>
</dbReference>
<dbReference type="GO" id="GO:0006508">
    <property type="term" value="P:proteolysis"/>
    <property type="evidence" value="ECO:0007669"/>
    <property type="project" value="UniProtKB-KW"/>
</dbReference>
<evidence type="ECO:0000259" key="18">
    <source>
        <dbReference type="Pfam" id="PF02163"/>
    </source>
</evidence>
<keyword evidence="10 14" id="KW-1133">Transmembrane helix</keyword>
<evidence type="ECO:0000313" key="20">
    <source>
        <dbReference type="Proteomes" id="UP000055590"/>
    </source>
</evidence>
<evidence type="ECO:0000256" key="1">
    <source>
        <dbReference type="ARBA" id="ARBA00004651"/>
    </source>
</evidence>
<dbReference type="KEGG" id="vin:AKJ08_2811"/>
<dbReference type="STRING" id="1391653.AKJ08_2811"/>
<dbReference type="InterPro" id="IPR008915">
    <property type="entry name" value="Peptidase_M50"/>
</dbReference>
<evidence type="ECO:0000256" key="12">
    <source>
        <dbReference type="ARBA" id="ARBA00023122"/>
    </source>
</evidence>
<evidence type="ECO:0000256" key="6">
    <source>
        <dbReference type="ARBA" id="ARBA00022723"/>
    </source>
</evidence>
<dbReference type="Pfam" id="PF02163">
    <property type="entry name" value="Peptidase_M50"/>
    <property type="match status" value="2"/>
</dbReference>
<dbReference type="RefSeq" id="WP_050726594.1">
    <property type="nucleotide sequence ID" value="NZ_CP012332.1"/>
</dbReference>
<evidence type="ECO:0000256" key="9">
    <source>
        <dbReference type="ARBA" id="ARBA00022833"/>
    </source>
</evidence>
<evidence type="ECO:0000256" key="10">
    <source>
        <dbReference type="ARBA" id="ARBA00022989"/>
    </source>
</evidence>
<evidence type="ECO:0000256" key="2">
    <source>
        <dbReference type="ARBA" id="ARBA00007931"/>
    </source>
</evidence>
<comment type="subcellular location">
    <subcellularLocation>
        <location evidence="1 14">Cell membrane</location>
        <topology evidence="1 14">Multi-pass membrane protein</topology>
    </subcellularLocation>
</comment>
<feature type="transmembrane region" description="Helical" evidence="14">
    <location>
        <begin position="58"/>
        <end position="76"/>
    </location>
</feature>
<dbReference type="InterPro" id="IPR000644">
    <property type="entry name" value="CBS_dom"/>
</dbReference>
<feature type="binding site" evidence="16">
    <location>
        <position position="172"/>
    </location>
    <ligand>
        <name>Zn(2+)</name>
        <dbReference type="ChEBI" id="CHEBI:29105"/>
        <note>catalytic</note>
    </ligand>
</feature>
<evidence type="ECO:0000313" key="19">
    <source>
        <dbReference type="EMBL" id="AKU92424.1"/>
    </source>
</evidence>
<keyword evidence="13 14" id="KW-0472">Membrane</keyword>
<feature type="binding site" evidence="16">
    <location>
        <position position="76"/>
    </location>
    <ligand>
        <name>Zn(2+)</name>
        <dbReference type="ChEBI" id="CHEBI:29105"/>
        <note>catalytic</note>
    </ligand>
</feature>
<evidence type="ECO:0000256" key="4">
    <source>
        <dbReference type="ARBA" id="ARBA00022670"/>
    </source>
</evidence>
<dbReference type="PIRSF" id="PIRSF006404">
    <property type="entry name" value="UCP006404_Pept_M50_CBS"/>
    <property type="match status" value="1"/>
</dbReference>
<dbReference type="CDD" id="cd06164">
    <property type="entry name" value="S2P-M50_SpoIVFB_CBS"/>
    <property type="match status" value="1"/>
</dbReference>
<feature type="transmembrane region" description="Helical" evidence="14">
    <location>
        <begin position="21"/>
        <end position="38"/>
    </location>
</feature>
<dbReference type="Proteomes" id="UP000055590">
    <property type="component" value="Chromosome"/>
</dbReference>
<dbReference type="GO" id="GO:0005886">
    <property type="term" value="C:plasma membrane"/>
    <property type="evidence" value="ECO:0007669"/>
    <property type="project" value="UniProtKB-SubCell"/>
</dbReference>
<keyword evidence="5 14" id="KW-0812">Transmembrane</keyword>
<keyword evidence="12" id="KW-0129">CBS domain</keyword>
<feature type="domain" description="Peptidase M50" evidence="18">
    <location>
        <begin position="144"/>
        <end position="204"/>
    </location>
</feature>
<evidence type="ECO:0000256" key="16">
    <source>
        <dbReference type="PIRSR" id="PIRSR006404-2"/>
    </source>
</evidence>
<organism evidence="19 20">
    <name type="scientific">Vulgatibacter incomptus</name>
    <dbReference type="NCBI Taxonomy" id="1391653"/>
    <lineage>
        <taxon>Bacteria</taxon>
        <taxon>Pseudomonadati</taxon>
        <taxon>Myxococcota</taxon>
        <taxon>Myxococcia</taxon>
        <taxon>Myxococcales</taxon>
        <taxon>Cystobacterineae</taxon>
        <taxon>Vulgatibacteraceae</taxon>
        <taxon>Vulgatibacter</taxon>
    </lineage>
</organism>
<dbReference type="OrthoDB" id="9781963at2"/>
<feature type="domain" description="CBS" evidence="17">
    <location>
        <begin position="252"/>
        <end position="297"/>
    </location>
</feature>
<dbReference type="EMBL" id="CP012332">
    <property type="protein sequence ID" value="AKU92424.1"/>
    <property type="molecule type" value="Genomic_DNA"/>
</dbReference>
<keyword evidence="7" id="KW-0677">Repeat</keyword>
<dbReference type="GO" id="GO:0008237">
    <property type="term" value="F:metallopeptidase activity"/>
    <property type="evidence" value="ECO:0007669"/>
    <property type="project" value="UniProtKB-UniRule"/>
</dbReference>
<feature type="transmembrane region" description="Helical" evidence="14">
    <location>
        <begin position="192"/>
        <end position="225"/>
    </location>
</feature>
<keyword evidence="8 14" id="KW-0378">Hydrolase</keyword>
<evidence type="ECO:0000259" key="17">
    <source>
        <dbReference type="Pfam" id="PF00571"/>
    </source>
</evidence>
<dbReference type="PANTHER" id="PTHR39188">
    <property type="entry name" value="MEMBRANE-ASSOCIATED ZINC METALLOPROTEASE M50B"/>
    <property type="match status" value="1"/>
</dbReference>
<dbReference type="Pfam" id="PF00571">
    <property type="entry name" value="CBS"/>
    <property type="match status" value="1"/>
</dbReference>
<comment type="similarity">
    <text evidence="2 14">Belongs to the peptidase M50B family.</text>
</comment>
<evidence type="ECO:0000256" key="15">
    <source>
        <dbReference type="PIRSR" id="PIRSR006404-1"/>
    </source>
</evidence>
<evidence type="ECO:0000256" key="13">
    <source>
        <dbReference type="ARBA" id="ARBA00023136"/>
    </source>
</evidence>
<evidence type="ECO:0000256" key="3">
    <source>
        <dbReference type="ARBA" id="ARBA00022475"/>
    </source>
</evidence>